<sequence>MKEQISDLFNKIQGESSGLGSLLEKIPGLDGYMERSRRRQADQLLRETIATRLEGSRLQLGSITEELSRDIILAIDHAEPLGRV</sequence>
<dbReference type="AlphaFoldDB" id="A0A3B0UJA1"/>
<protein>
    <submittedName>
        <fullName evidence="1">Uncharacterized protein</fullName>
    </submittedName>
</protein>
<reference evidence="1" key="1">
    <citation type="submission" date="2018-06" db="EMBL/GenBank/DDBJ databases">
        <authorList>
            <person name="Zhirakovskaya E."/>
        </authorList>
    </citation>
    <scope>NUCLEOTIDE SEQUENCE</scope>
</reference>
<dbReference type="EMBL" id="UOEU01000180">
    <property type="protein sequence ID" value="VAW31201.1"/>
    <property type="molecule type" value="Genomic_DNA"/>
</dbReference>
<organism evidence="1">
    <name type="scientific">hydrothermal vent metagenome</name>
    <dbReference type="NCBI Taxonomy" id="652676"/>
    <lineage>
        <taxon>unclassified sequences</taxon>
        <taxon>metagenomes</taxon>
        <taxon>ecological metagenomes</taxon>
    </lineage>
</organism>
<gene>
    <name evidence="1" type="ORF">MNBD_CHLOROFLEXI01-4598</name>
</gene>
<name>A0A3B0UJA1_9ZZZZ</name>
<feature type="non-terminal residue" evidence="1">
    <location>
        <position position="84"/>
    </location>
</feature>
<evidence type="ECO:0000313" key="1">
    <source>
        <dbReference type="EMBL" id="VAW31201.1"/>
    </source>
</evidence>
<accession>A0A3B0UJA1</accession>
<proteinExistence type="predicted"/>